<protein>
    <submittedName>
        <fullName evidence="1">Uncharacterized protein</fullName>
    </submittedName>
</protein>
<reference evidence="1" key="1">
    <citation type="submission" date="2020-10" db="EMBL/GenBank/DDBJ databases">
        <authorList>
            <person name="Gilroy R."/>
        </authorList>
    </citation>
    <scope>NUCLEOTIDE SEQUENCE</scope>
    <source>
        <strain evidence="1">ChiHjej13B12-12457</strain>
    </source>
</reference>
<comment type="caution">
    <text evidence="1">The sequence shown here is derived from an EMBL/GenBank/DDBJ whole genome shotgun (WGS) entry which is preliminary data.</text>
</comment>
<dbReference type="AlphaFoldDB" id="A0A9D1E1Q9"/>
<name>A0A9D1E1Q9_9BACT</name>
<sequence>MFLLVTASCNKAWRGDGPPGTVAGTVWIGTNEARDEILELSFGMSGDVSFTQEEDGSSTETGEVDILFTSPAAEQGLRDTVRYSGPYTYSRRPSSVVGDVYHGQIRFTLTAQESGKVREAVMEFHNMRFYFEFMDSPGAWPADPAEDSWTKSVR</sequence>
<evidence type="ECO:0000313" key="2">
    <source>
        <dbReference type="Proteomes" id="UP000886744"/>
    </source>
</evidence>
<proteinExistence type="predicted"/>
<reference evidence="1" key="2">
    <citation type="journal article" date="2021" name="PeerJ">
        <title>Extensive microbial diversity within the chicken gut microbiome revealed by metagenomics and culture.</title>
        <authorList>
            <person name="Gilroy R."/>
            <person name="Ravi A."/>
            <person name="Getino M."/>
            <person name="Pursley I."/>
            <person name="Horton D.L."/>
            <person name="Alikhan N.F."/>
            <person name="Baker D."/>
            <person name="Gharbi K."/>
            <person name="Hall N."/>
            <person name="Watson M."/>
            <person name="Adriaenssens E.M."/>
            <person name="Foster-Nyarko E."/>
            <person name="Jarju S."/>
            <person name="Secka A."/>
            <person name="Antonio M."/>
            <person name="Oren A."/>
            <person name="Chaudhuri R.R."/>
            <person name="La Ragione R."/>
            <person name="Hildebrand F."/>
            <person name="Pallen M.J."/>
        </authorList>
    </citation>
    <scope>NUCLEOTIDE SEQUENCE</scope>
    <source>
        <strain evidence="1">ChiHjej13B12-12457</strain>
    </source>
</reference>
<organism evidence="1 2">
    <name type="scientific">Candidatus Coprenecus avistercoris</name>
    <dbReference type="NCBI Taxonomy" id="2840730"/>
    <lineage>
        <taxon>Bacteria</taxon>
        <taxon>Pseudomonadati</taxon>
        <taxon>Bacteroidota</taxon>
        <taxon>Bacteroidia</taxon>
        <taxon>Bacteroidales</taxon>
        <taxon>Rikenellaceae</taxon>
        <taxon>Rikenellaceae incertae sedis</taxon>
        <taxon>Candidatus Coprenecus</taxon>
    </lineage>
</organism>
<dbReference type="Proteomes" id="UP000886744">
    <property type="component" value="Unassembled WGS sequence"/>
</dbReference>
<dbReference type="EMBL" id="DVHI01000061">
    <property type="protein sequence ID" value="HIR62824.1"/>
    <property type="molecule type" value="Genomic_DNA"/>
</dbReference>
<evidence type="ECO:0000313" key="1">
    <source>
        <dbReference type="EMBL" id="HIR62824.1"/>
    </source>
</evidence>
<gene>
    <name evidence="1" type="ORF">IAC94_04805</name>
</gene>
<accession>A0A9D1E1Q9</accession>